<dbReference type="InterPro" id="IPR036390">
    <property type="entry name" value="WH_DNA-bd_sf"/>
</dbReference>
<dbReference type="SMART" id="SM00347">
    <property type="entry name" value="HTH_MARR"/>
    <property type="match status" value="1"/>
</dbReference>
<protein>
    <submittedName>
        <fullName evidence="2">MarR family transcriptional regulator</fullName>
    </submittedName>
</protein>
<dbReference type="PANTHER" id="PTHR33164:SF104">
    <property type="entry name" value="TRANSCRIPTIONAL REGULATORY PROTEIN"/>
    <property type="match status" value="1"/>
</dbReference>
<dbReference type="CDD" id="cd00090">
    <property type="entry name" value="HTH_ARSR"/>
    <property type="match status" value="1"/>
</dbReference>
<dbReference type="AlphaFoldDB" id="A0A967B3T8"/>
<evidence type="ECO:0000313" key="3">
    <source>
        <dbReference type="Proteomes" id="UP000744769"/>
    </source>
</evidence>
<organism evidence="2 3">
    <name type="scientific">Metallococcus carri</name>
    <dbReference type="NCBI Taxonomy" id="1656884"/>
    <lineage>
        <taxon>Bacteria</taxon>
        <taxon>Bacillati</taxon>
        <taxon>Actinomycetota</taxon>
        <taxon>Actinomycetes</taxon>
        <taxon>Micrococcales</taxon>
        <taxon>Dermacoccaceae</taxon>
        <taxon>Metallococcus</taxon>
    </lineage>
</organism>
<dbReference type="Gene3D" id="1.10.10.10">
    <property type="entry name" value="Winged helix-like DNA-binding domain superfamily/Winged helix DNA-binding domain"/>
    <property type="match status" value="1"/>
</dbReference>
<dbReference type="GO" id="GO:0003700">
    <property type="term" value="F:DNA-binding transcription factor activity"/>
    <property type="evidence" value="ECO:0007669"/>
    <property type="project" value="InterPro"/>
</dbReference>
<dbReference type="EMBL" id="JAAOIV010000012">
    <property type="protein sequence ID" value="NHN57028.1"/>
    <property type="molecule type" value="Genomic_DNA"/>
</dbReference>
<proteinExistence type="predicted"/>
<dbReference type="PANTHER" id="PTHR33164">
    <property type="entry name" value="TRANSCRIPTIONAL REGULATOR, MARR FAMILY"/>
    <property type="match status" value="1"/>
</dbReference>
<name>A0A967B3T8_9MICO</name>
<feature type="domain" description="HTH marR-type" evidence="1">
    <location>
        <begin position="20"/>
        <end position="155"/>
    </location>
</feature>
<dbReference type="SUPFAM" id="SSF46785">
    <property type="entry name" value="Winged helix' DNA-binding domain"/>
    <property type="match status" value="1"/>
</dbReference>
<keyword evidence="3" id="KW-1185">Reference proteome</keyword>
<dbReference type="InterPro" id="IPR036388">
    <property type="entry name" value="WH-like_DNA-bd_sf"/>
</dbReference>
<dbReference type="GO" id="GO:0006950">
    <property type="term" value="P:response to stress"/>
    <property type="evidence" value="ECO:0007669"/>
    <property type="project" value="TreeGrafter"/>
</dbReference>
<dbReference type="InterPro" id="IPR039422">
    <property type="entry name" value="MarR/SlyA-like"/>
</dbReference>
<evidence type="ECO:0000313" key="2">
    <source>
        <dbReference type="EMBL" id="NHN57028.1"/>
    </source>
</evidence>
<dbReference type="InterPro" id="IPR000835">
    <property type="entry name" value="HTH_MarR-typ"/>
</dbReference>
<dbReference type="PROSITE" id="PS50995">
    <property type="entry name" value="HTH_MARR_2"/>
    <property type="match status" value="1"/>
</dbReference>
<sequence>MSAELDEWLAAIPGEVDARVEAVRQRIGRIARQFDRVLAVVAAEHDLSIGDWEALSALARAGAADGLTPGQIGERLALTSGTVSVRLERLRSAGLVEDVPGADGRQRPVRLTPTGMQRWGAATLARTQVESRLFGDALTPDQLGRLDGLLARLLAGLEDEFGPAPRHDMTRGRRSAP</sequence>
<dbReference type="InterPro" id="IPR011991">
    <property type="entry name" value="ArsR-like_HTH"/>
</dbReference>
<evidence type="ECO:0000259" key="1">
    <source>
        <dbReference type="PROSITE" id="PS50995"/>
    </source>
</evidence>
<gene>
    <name evidence="2" type="ORF">G9U51_14755</name>
</gene>
<comment type="caution">
    <text evidence="2">The sequence shown here is derived from an EMBL/GenBank/DDBJ whole genome shotgun (WGS) entry which is preliminary data.</text>
</comment>
<reference evidence="2" key="1">
    <citation type="submission" date="2020-03" db="EMBL/GenBank/DDBJ databases">
        <title>Draft sequencing of Calidifontibacter sp. DB0510.</title>
        <authorList>
            <person name="Kim D.-U."/>
        </authorList>
    </citation>
    <scope>NUCLEOTIDE SEQUENCE</scope>
    <source>
        <strain evidence="2">DB0510</strain>
    </source>
</reference>
<accession>A0A967B3T8</accession>
<dbReference type="Pfam" id="PF12802">
    <property type="entry name" value="MarR_2"/>
    <property type="match status" value="1"/>
</dbReference>
<dbReference type="Proteomes" id="UP000744769">
    <property type="component" value="Unassembled WGS sequence"/>
</dbReference>